<keyword evidence="14" id="KW-0862">Zinc</keyword>
<evidence type="ECO:0000256" key="16">
    <source>
        <dbReference type="SAM" id="MobiDB-lite"/>
    </source>
</evidence>
<dbReference type="Pfam" id="PF02338">
    <property type="entry name" value="OTU"/>
    <property type="match status" value="1"/>
</dbReference>
<evidence type="ECO:0000256" key="15">
    <source>
        <dbReference type="ARBA" id="ARBA00023242"/>
    </source>
</evidence>
<dbReference type="PANTHER" id="PTHR13367:SF27">
    <property type="entry name" value="OTU DOMAIN-CONTAINING PROTEIN"/>
    <property type="match status" value="1"/>
</dbReference>
<dbReference type="Gene3D" id="1.20.5.4770">
    <property type="match status" value="1"/>
</dbReference>
<evidence type="ECO:0000256" key="8">
    <source>
        <dbReference type="ARBA" id="ARBA00022670"/>
    </source>
</evidence>
<evidence type="ECO:0000313" key="19">
    <source>
        <dbReference type="Proteomes" id="UP000694888"/>
    </source>
</evidence>
<feature type="compositionally biased region" description="Polar residues" evidence="16">
    <location>
        <begin position="856"/>
        <end position="878"/>
    </location>
</feature>
<evidence type="ECO:0000256" key="2">
    <source>
        <dbReference type="ARBA" id="ARBA00004123"/>
    </source>
</evidence>
<dbReference type="RefSeq" id="XP_035827273.1">
    <property type="nucleotide sequence ID" value="XM_035971380.1"/>
</dbReference>
<evidence type="ECO:0000256" key="5">
    <source>
        <dbReference type="ARBA" id="ARBA00012759"/>
    </source>
</evidence>
<feature type="compositionally biased region" description="Polar residues" evidence="16">
    <location>
        <begin position="831"/>
        <end position="845"/>
    </location>
</feature>
<feature type="domain" description="A20-type" evidence="18">
    <location>
        <begin position="878"/>
        <end position="913"/>
    </location>
</feature>
<feature type="domain" description="OTU" evidence="17">
    <location>
        <begin position="332"/>
        <end position="517"/>
    </location>
</feature>
<evidence type="ECO:0000256" key="1">
    <source>
        <dbReference type="ARBA" id="ARBA00000707"/>
    </source>
</evidence>
<evidence type="ECO:0000256" key="10">
    <source>
        <dbReference type="ARBA" id="ARBA00022771"/>
    </source>
</evidence>
<evidence type="ECO:0000256" key="6">
    <source>
        <dbReference type="ARBA" id="ARBA00022490"/>
    </source>
</evidence>
<evidence type="ECO:0000256" key="12">
    <source>
        <dbReference type="ARBA" id="ARBA00022801"/>
    </source>
</evidence>
<keyword evidence="10" id="KW-0863">Zinc-finger</keyword>
<keyword evidence="11" id="KW-0833">Ubl conjugation pathway</keyword>
<dbReference type="GeneID" id="101852713"/>
<dbReference type="EC" id="3.4.19.12" evidence="5"/>
<accession>A0ABM0JYM6</accession>
<evidence type="ECO:0000256" key="9">
    <source>
        <dbReference type="ARBA" id="ARBA00022723"/>
    </source>
</evidence>
<sequence>MDLQRERTLKIEQFMTNTGTDKSEAVDILSRNKWSLPDSYREIEELCISSARNKSHKFDENDKQQSTSSPHHRAIEMGRGAAVNLDKKAAPTGMVVVMPLQEKTNSLPQDMRSVSNDSHLSVRLPPSANKNERIIPIQIQGGGKGNAVQPNSGLYKPSYAGSPVDNSRPSPSPSPSPTYSGHPAGSRGGPSYPHARSVIDEIVYPTRPSMVPPPMSKEQALELQENDDVFDDKSMKKPPSTNYYPRLKRGFSNILENEGLVSEARHNVQVDIKKDSHDHMYTQSFVLPDLTAYTEDFRAFLEKELVETSTLVSLEQAGRLNWWAELRLCQRLLPMATSGDGNCLLHAASLAMWGIHDRQLILRKELHETLTKAHYKNALYRRWRYQQTMSNKESGLVFSEAEWSEEWENILRLASPLPRGAPDPTRSNNCCDSAVTQGSEESVVYESLEEFHVFVLAHVLQRPIIVVADAILRDSSGEALAPIPFPGVYLPMEVAKCFRSPLLLTYDAAHFSALCPMEQDHKSPVKLPAAIPLVDPELKLLPLHFYVDPGPHVDWSKNLVLEPSLEDRINLLQKFMEVERIPFRTTDLNGDSDRGSCGSQDSDESGAILRDKDKKKEDKKKDARMSQQMQSVAKQFGSIGKSMGKKLKQLGKSGKGDKPRRPSVGNEITQSTRVISSFAGSQGSGRDFVLVANLSEKRSPNHQKMIKNYLEDAKERFQRDRELKRKSDIELRSRVSNPSSVCGTPGCNAYGTAQNGYLCGSCYSAQQREQSIQQRAGGQYIYNTFPGRARLPAGGTYLAPEEIFRYGKSKFYTSSNEDINEPAQPVNLAVSSMDRQTSQSHNNVNYPRCPSPDYDNASSGQLRVNNSSVPNNQQTVNRMSEDKCRNPNCSFFGRAEWSGFCSKCWTAIKPASNSVRSSTKL</sequence>
<keyword evidence="19" id="KW-1185">Reference proteome</keyword>
<keyword evidence="12" id="KW-0378">Hydrolase</keyword>
<keyword evidence="13" id="KW-0788">Thiol protease</keyword>
<dbReference type="Proteomes" id="UP000694888">
    <property type="component" value="Unplaced"/>
</dbReference>
<evidence type="ECO:0000256" key="14">
    <source>
        <dbReference type="ARBA" id="ARBA00022833"/>
    </source>
</evidence>
<evidence type="ECO:0000256" key="4">
    <source>
        <dbReference type="ARBA" id="ARBA00005865"/>
    </source>
</evidence>
<dbReference type="RefSeq" id="XP_005104621.1">
    <property type="nucleotide sequence ID" value="XM_005104564.3"/>
</dbReference>
<feature type="region of interest" description="Disordered" evidence="16">
    <location>
        <begin position="831"/>
        <end position="879"/>
    </location>
</feature>
<keyword evidence="15" id="KW-0539">Nucleus</keyword>
<evidence type="ECO:0000259" key="18">
    <source>
        <dbReference type="PROSITE" id="PS51036"/>
    </source>
</evidence>
<dbReference type="InterPro" id="IPR002653">
    <property type="entry name" value="Znf_A20"/>
</dbReference>
<evidence type="ECO:0000256" key="11">
    <source>
        <dbReference type="ARBA" id="ARBA00022786"/>
    </source>
</evidence>
<feature type="region of interest" description="Disordered" evidence="16">
    <location>
        <begin position="106"/>
        <end position="194"/>
    </location>
</feature>
<proteinExistence type="inferred from homology"/>
<name>A0ABM0JYM6_APLCA</name>
<dbReference type="Pfam" id="PF01754">
    <property type="entry name" value="zf-A20"/>
    <property type="match status" value="1"/>
</dbReference>
<reference evidence="20 21" key="1">
    <citation type="submission" date="2025-05" db="UniProtKB">
        <authorList>
            <consortium name="RefSeq"/>
        </authorList>
    </citation>
    <scope>IDENTIFICATION</scope>
</reference>
<dbReference type="PROSITE" id="PS51036">
    <property type="entry name" value="ZF_A20"/>
    <property type="match status" value="2"/>
</dbReference>
<dbReference type="PANTHER" id="PTHR13367">
    <property type="entry name" value="UBIQUITIN THIOESTERASE"/>
    <property type="match status" value="1"/>
</dbReference>
<feature type="region of interest" description="Disordered" evidence="16">
    <location>
        <begin position="55"/>
        <end position="74"/>
    </location>
</feature>
<feature type="compositionally biased region" description="Basic and acidic residues" evidence="16">
    <location>
        <begin position="609"/>
        <end position="624"/>
    </location>
</feature>
<feature type="domain" description="A20-type" evidence="18">
    <location>
        <begin position="736"/>
        <end position="771"/>
    </location>
</feature>
<keyword evidence="9" id="KW-0479">Metal-binding</keyword>
<evidence type="ECO:0000259" key="17">
    <source>
        <dbReference type="PROSITE" id="PS50802"/>
    </source>
</evidence>
<dbReference type="InterPro" id="IPR003323">
    <property type="entry name" value="OTU_dom"/>
</dbReference>
<evidence type="ECO:0000256" key="13">
    <source>
        <dbReference type="ARBA" id="ARBA00022807"/>
    </source>
</evidence>
<dbReference type="SMART" id="SM00259">
    <property type="entry name" value="ZnF_A20"/>
    <property type="match status" value="2"/>
</dbReference>
<dbReference type="CDD" id="cd22768">
    <property type="entry name" value="OTU_OTUD7"/>
    <property type="match status" value="1"/>
</dbReference>
<gene>
    <name evidence="20 21" type="primary">LOC101852713</name>
</gene>
<evidence type="ECO:0000313" key="21">
    <source>
        <dbReference type="RefSeq" id="XP_035827273.1"/>
    </source>
</evidence>
<dbReference type="InterPro" id="IPR051346">
    <property type="entry name" value="OTU_Deubiquitinase"/>
</dbReference>
<evidence type="ECO:0000313" key="20">
    <source>
        <dbReference type="RefSeq" id="XP_005104621.1"/>
    </source>
</evidence>
<keyword evidence="7" id="KW-0597">Phosphoprotein</keyword>
<comment type="catalytic activity">
    <reaction evidence="1">
        <text>Thiol-dependent hydrolysis of ester, thioester, amide, peptide and isopeptide bonds formed by the C-terminal Gly of ubiquitin (a 76-residue protein attached to proteins as an intracellular targeting signal).</text>
        <dbReference type="EC" id="3.4.19.12"/>
    </reaction>
</comment>
<evidence type="ECO:0000256" key="3">
    <source>
        <dbReference type="ARBA" id="ARBA00004496"/>
    </source>
</evidence>
<comment type="similarity">
    <text evidence="4">Belongs to the peptidase C64 family.</text>
</comment>
<comment type="subcellular location">
    <subcellularLocation>
        <location evidence="3">Cytoplasm</location>
    </subcellularLocation>
    <subcellularLocation>
        <location evidence="2">Nucleus</location>
    </subcellularLocation>
</comment>
<protein>
    <recommendedName>
        <fullName evidence="5">ubiquitinyl hydrolase 1</fullName>
        <ecNumber evidence="5">3.4.19.12</ecNumber>
    </recommendedName>
</protein>
<dbReference type="PROSITE" id="PS50802">
    <property type="entry name" value="OTU"/>
    <property type="match status" value="1"/>
</dbReference>
<feature type="compositionally biased region" description="Polar residues" evidence="16">
    <location>
        <begin position="106"/>
        <end position="119"/>
    </location>
</feature>
<keyword evidence="6" id="KW-0963">Cytoplasm</keyword>
<feature type="region of interest" description="Disordered" evidence="16">
    <location>
        <begin position="586"/>
        <end position="671"/>
    </location>
</feature>
<organism evidence="19 20">
    <name type="scientific">Aplysia californica</name>
    <name type="common">California sea hare</name>
    <dbReference type="NCBI Taxonomy" id="6500"/>
    <lineage>
        <taxon>Eukaryota</taxon>
        <taxon>Metazoa</taxon>
        <taxon>Spiralia</taxon>
        <taxon>Lophotrochozoa</taxon>
        <taxon>Mollusca</taxon>
        <taxon>Gastropoda</taxon>
        <taxon>Heterobranchia</taxon>
        <taxon>Euthyneura</taxon>
        <taxon>Tectipleura</taxon>
        <taxon>Aplysiida</taxon>
        <taxon>Aplysioidea</taxon>
        <taxon>Aplysiidae</taxon>
        <taxon>Aplysia</taxon>
    </lineage>
</organism>
<evidence type="ECO:0000256" key="7">
    <source>
        <dbReference type="ARBA" id="ARBA00022553"/>
    </source>
</evidence>
<keyword evidence="8" id="KW-0645">Protease</keyword>